<protein>
    <submittedName>
        <fullName evidence="1">Uncharacterized protein</fullName>
    </submittedName>
</protein>
<keyword evidence="2" id="KW-1185">Reference proteome</keyword>
<dbReference type="Proteomes" id="UP001157915">
    <property type="component" value="Unassembled WGS sequence"/>
</dbReference>
<organism evidence="1 2">
    <name type="scientific">Algoriphagus winogradskyi</name>
    <dbReference type="NCBI Taxonomy" id="237017"/>
    <lineage>
        <taxon>Bacteria</taxon>
        <taxon>Pseudomonadati</taxon>
        <taxon>Bacteroidota</taxon>
        <taxon>Cytophagia</taxon>
        <taxon>Cytophagales</taxon>
        <taxon>Cyclobacteriaceae</taxon>
        <taxon>Algoriphagus</taxon>
    </lineage>
</organism>
<gene>
    <name evidence="1" type="ORF">SAMN06265367_103209</name>
</gene>
<comment type="caution">
    <text evidence="1">The sequence shown here is derived from an EMBL/GenBank/DDBJ whole genome shotgun (WGS) entry which is preliminary data.</text>
</comment>
<name>A0ABY1NXC8_9BACT</name>
<sequence length="84" mass="9668">MIIQTTSANFMIEKSEKKDGCVSIRSNSQDELNRFFGSLEIIVTEDLYYAYEVLSCKQEFANAMILMVKEIDYSEFAEFSLQTA</sequence>
<reference evidence="1 2" key="1">
    <citation type="submission" date="2017-05" db="EMBL/GenBank/DDBJ databases">
        <authorList>
            <person name="Varghese N."/>
            <person name="Submissions S."/>
        </authorList>
    </citation>
    <scope>NUCLEOTIDE SEQUENCE [LARGE SCALE GENOMIC DNA]</scope>
    <source>
        <strain evidence="1 2">DSM 15360</strain>
    </source>
</reference>
<dbReference type="EMBL" id="FXUA01000003">
    <property type="protein sequence ID" value="SMP20975.1"/>
    <property type="molecule type" value="Genomic_DNA"/>
</dbReference>
<accession>A0ABY1NXC8</accession>
<evidence type="ECO:0000313" key="2">
    <source>
        <dbReference type="Proteomes" id="UP001157915"/>
    </source>
</evidence>
<dbReference type="RefSeq" id="WP_283412738.1">
    <property type="nucleotide sequence ID" value="NZ_FXUA01000003.1"/>
</dbReference>
<evidence type="ECO:0000313" key="1">
    <source>
        <dbReference type="EMBL" id="SMP20975.1"/>
    </source>
</evidence>
<proteinExistence type="predicted"/>